<evidence type="ECO:0008006" key="4">
    <source>
        <dbReference type="Google" id="ProtNLM"/>
    </source>
</evidence>
<evidence type="ECO:0000313" key="3">
    <source>
        <dbReference type="Proteomes" id="UP000600365"/>
    </source>
</evidence>
<evidence type="ECO:0000313" key="2">
    <source>
        <dbReference type="EMBL" id="GGN68945.1"/>
    </source>
</evidence>
<proteinExistence type="predicted"/>
<dbReference type="InterPro" id="IPR006311">
    <property type="entry name" value="TAT_signal"/>
</dbReference>
<evidence type="ECO:0000256" key="1">
    <source>
        <dbReference type="SAM" id="MobiDB-lite"/>
    </source>
</evidence>
<dbReference type="PROSITE" id="PS51318">
    <property type="entry name" value="TAT"/>
    <property type="match status" value="1"/>
</dbReference>
<reference evidence="2 3" key="1">
    <citation type="journal article" date="2014" name="Int. J. Syst. Evol. Microbiol.">
        <title>Complete genome sequence of Corynebacterium casei LMG S-19264T (=DSM 44701T), isolated from a smear-ripened cheese.</title>
        <authorList>
            <consortium name="US DOE Joint Genome Institute (JGI-PGF)"/>
            <person name="Walter F."/>
            <person name="Albersmeier A."/>
            <person name="Kalinowski J."/>
            <person name="Ruckert C."/>
        </authorList>
    </citation>
    <scope>NUCLEOTIDE SEQUENCE [LARGE SCALE GENOMIC DNA]</scope>
    <source>
        <strain evidence="2 3">CGMCC 4.7111</strain>
    </source>
</reference>
<dbReference type="EMBL" id="BMMM01000007">
    <property type="protein sequence ID" value="GGN68945.1"/>
    <property type="molecule type" value="Genomic_DNA"/>
</dbReference>
<accession>A0A917Y6Q0</accession>
<sequence>MNKERAVERRRLLAVLAALAVATGCSSHDDKAEPSSSASSDGARQAVEAYVDALNYRSATGLIEVGGVKDESWSRKEAAQILADRGGRGWKIKNVQIDHDMGPDTGSARLVAEDKAGKPLRDTFTVTRDKGAWHLAVFTHQPTGKGKQSSSTDKPGS</sequence>
<dbReference type="PROSITE" id="PS51257">
    <property type="entry name" value="PROKAR_LIPOPROTEIN"/>
    <property type="match status" value="1"/>
</dbReference>
<organism evidence="2 3">
    <name type="scientific">Streptomyces albiflavescens</name>
    <dbReference type="NCBI Taxonomy" id="1623582"/>
    <lineage>
        <taxon>Bacteria</taxon>
        <taxon>Bacillati</taxon>
        <taxon>Actinomycetota</taxon>
        <taxon>Actinomycetes</taxon>
        <taxon>Kitasatosporales</taxon>
        <taxon>Streptomycetaceae</taxon>
        <taxon>Streptomyces</taxon>
    </lineage>
</organism>
<gene>
    <name evidence="2" type="ORF">GCM10011579_042770</name>
</gene>
<feature type="region of interest" description="Disordered" evidence="1">
    <location>
        <begin position="24"/>
        <end position="43"/>
    </location>
</feature>
<comment type="caution">
    <text evidence="2">The sequence shown here is derived from an EMBL/GenBank/DDBJ whole genome shotgun (WGS) entry which is preliminary data.</text>
</comment>
<dbReference type="Proteomes" id="UP000600365">
    <property type="component" value="Unassembled WGS sequence"/>
</dbReference>
<protein>
    <recommendedName>
        <fullName evidence="4">Lipoprotein</fullName>
    </recommendedName>
</protein>
<dbReference type="AlphaFoldDB" id="A0A917Y6Q0"/>
<keyword evidence="3" id="KW-1185">Reference proteome</keyword>
<name>A0A917Y6Q0_9ACTN</name>